<dbReference type="PROSITE" id="PS50977">
    <property type="entry name" value="HTH_TETR_2"/>
    <property type="match status" value="1"/>
</dbReference>
<dbReference type="InterPro" id="IPR001647">
    <property type="entry name" value="HTH_TetR"/>
</dbReference>
<reference evidence="7" key="1">
    <citation type="journal article" date="2019" name="Int. J. Syst. Evol. Microbiol.">
        <title>The Global Catalogue of Microorganisms (GCM) 10K type strain sequencing project: providing services to taxonomists for standard genome sequencing and annotation.</title>
        <authorList>
            <consortium name="The Broad Institute Genomics Platform"/>
            <consortium name="The Broad Institute Genome Sequencing Center for Infectious Disease"/>
            <person name="Wu L."/>
            <person name="Ma J."/>
        </authorList>
    </citation>
    <scope>NUCLEOTIDE SEQUENCE [LARGE SCALE GENOMIC DNA]</scope>
    <source>
        <strain evidence="7">CGMCC-1.15741</strain>
    </source>
</reference>
<keyword evidence="3" id="KW-0804">Transcription</keyword>
<evidence type="ECO:0000256" key="3">
    <source>
        <dbReference type="ARBA" id="ARBA00023163"/>
    </source>
</evidence>
<dbReference type="SUPFAM" id="SSF46689">
    <property type="entry name" value="Homeodomain-like"/>
    <property type="match status" value="1"/>
</dbReference>
<protein>
    <submittedName>
        <fullName evidence="6">TetR/AcrR family transcriptional regulator</fullName>
    </submittedName>
</protein>
<dbReference type="Pfam" id="PF17935">
    <property type="entry name" value="TetR_C_27"/>
    <property type="match status" value="1"/>
</dbReference>
<dbReference type="Proteomes" id="UP001596303">
    <property type="component" value="Unassembled WGS sequence"/>
</dbReference>
<feature type="DNA-binding region" description="H-T-H motif" evidence="4">
    <location>
        <begin position="28"/>
        <end position="47"/>
    </location>
</feature>
<keyword evidence="1" id="KW-0805">Transcription regulation</keyword>
<accession>A0ABW1SCG1</accession>
<organism evidence="6 7">
    <name type="scientific">Ponticaulis profundi</name>
    <dbReference type="NCBI Taxonomy" id="2665222"/>
    <lineage>
        <taxon>Bacteria</taxon>
        <taxon>Pseudomonadati</taxon>
        <taxon>Pseudomonadota</taxon>
        <taxon>Alphaproteobacteria</taxon>
        <taxon>Hyphomonadales</taxon>
        <taxon>Hyphomonadaceae</taxon>
        <taxon>Ponticaulis</taxon>
    </lineage>
</organism>
<dbReference type="PANTHER" id="PTHR30055">
    <property type="entry name" value="HTH-TYPE TRANSCRIPTIONAL REGULATOR RUTR"/>
    <property type="match status" value="1"/>
</dbReference>
<evidence type="ECO:0000256" key="1">
    <source>
        <dbReference type="ARBA" id="ARBA00023015"/>
    </source>
</evidence>
<name>A0ABW1SCG1_9PROT</name>
<dbReference type="InterPro" id="IPR050109">
    <property type="entry name" value="HTH-type_TetR-like_transc_reg"/>
</dbReference>
<evidence type="ECO:0000256" key="2">
    <source>
        <dbReference type="ARBA" id="ARBA00023125"/>
    </source>
</evidence>
<sequence length="195" mass="22335">MDDRTDTRDAILHAATERILHYGYGKTTMAEIAKDCDMSAGNIYRFFKSKLDIAEALARKANTETFQVYADMARDDASSAITRLRQFFHLRMNRTFELLASNAKLLEVAEVLADDRPTFANEQLAQERIYIVQILEQGISSGELRPQKDTTFTAEMMQMAFMKFSYPQLWSHLTLDKLEREVDGVFDLMEAALKA</sequence>
<dbReference type="PANTHER" id="PTHR30055:SF234">
    <property type="entry name" value="HTH-TYPE TRANSCRIPTIONAL REGULATOR BETI"/>
    <property type="match status" value="1"/>
</dbReference>
<dbReference type="Pfam" id="PF00440">
    <property type="entry name" value="TetR_N"/>
    <property type="match status" value="1"/>
</dbReference>
<evidence type="ECO:0000313" key="6">
    <source>
        <dbReference type="EMBL" id="MFC6199262.1"/>
    </source>
</evidence>
<evidence type="ECO:0000256" key="4">
    <source>
        <dbReference type="PROSITE-ProRule" id="PRU00335"/>
    </source>
</evidence>
<dbReference type="Gene3D" id="1.10.357.10">
    <property type="entry name" value="Tetracycline Repressor, domain 2"/>
    <property type="match status" value="1"/>
</dbReference>
<gene>
    <name evidence="6" type="ORF">ACFQDM_14340</name>
</gene>
<keyword evidence="2 4" id="KW-0238">DNA-binding</keyword>
<dbReference type="InterPro" id="IPR041478">
    <property type="entry name" value="TetR_C_27"/>
</dbReference>
<dbReference type="InterPro" id="IPR009057">
    <property type="entry name" value="Homeodomain-like_sf"/>
</dbReference>
<evidence type="ECO:0000259" key="5">
    <source>
        <dbReference type="PROSITE" id="PS50977"/>
    </source>
</evidence>
<comment type="caution">
    <text evidence="6">The sequence shown here is derived from an EMBL/GenBank/DDBJ whole genome shotgun (WGS) entry which is preliminary data.</text>
</comment>
<dbReference type="SUPFAM" id="SSF48498">
    <property type="entry name" value="Tetracyclin repressor-like, C-terminal domain"/>
    <property type="match status" value="1"/>
</dbReference>
<dbReference type="RefSeq" id="WP_377380161.1">
    <property type="nucleotide sequence ID" value="NZ_JBHSSW010000028.1"/>
</dbReference>
<feature type="domain" description="HTH tetR-type" evidence="5">
    <location>
        <begin position="5"/>
        <end position="65"/>
    </location>
</feature>
<dbReference type="InterPro" id="IPR036271">
    <property type="entry name" value="Tet_transcr_reg_TetR-rel_C_sf"/>
</dbReference>
<evidence type="ECO:0000313" key="7">
    <source>
        <dbReference type="Proteomes" id="UP001596303"/>
    </source>
</evidence>
<dbReference type="EMBL" id="JBHSSW010000028">
    <property type="protein sequence ID" value="MFC6199262.1"/>
    <property type="molecule type" value="Genomic_DNA"/>
</dbReference>
<keyword evidence="7" id="KW-1185">Reference proteome</keyword>
<proteinExistence type="predicted"/>